<dbReference type="EMBL" id="JAELXS010000011">
    <property type="protein sequence ID" value="MBJ6123401.1"/>
    <property type="molecule type" value="Genomic_DNA"/>
</dbReference>
<evidence type="ECO:0000259" key="2">
    <source>
        <dbReference type="Pfam" id="PF13778"/>
    </source>
</evidence>
<accession>A0ABS0XTN9</accession>
<evidence type="ECO:0000313" key="4">
    <source>
        <dbReference type="Proteomes" id="UP000640426"/>
    </source>
</evidence>
<keyword evidence="1" id="KW-0732">Signal</keyword>
<evidence type="ECO:0000313" key="3">
    <source>
        <dbReference type="EMBL" id="MBJ6123401.1"/>
    </source>
</evidence>
<name>A0ABS0XTN9_9SPHN</name>
<protein>
    <submittedName>
        <fullName evidence="3">DUF4174 domain-containing protein</fullName>
    </submittedName>
</protein>
<dbReference type="Proteomes" id="UP000640426">
    <property type="component" value="Unassembled WGS sequence"/>
</dbReference>
<gene>
    <name evidence="3" type="ORF">JAO74_16560</name>
</gene>
<comment type="caution">
    <text evidence="3">The sequence shown here is derived from an EMBL/GenBank/DDBJ whole genome shotgun (WGS) entry which is preliminary data.</text>
</comment>
<evidence type="ECO:0000256" key="1">
    <source>
        <dbReference type="ARBA" id="ARBA00022729"/>
    </source>
</evidence>
<keyword evidence="4" id="KW-1185">Reference proteome</keyword>
<dbReference type="RefSeq" id="WP_199040737.1">
    <property type="nucleotide sequence ID" value="NZ_JAELXS010000011.1"/>
</dbReference>
<organism evidence="3 4">
    <name type="scientific">Sphingomonas mollis</name>
    <dbReference type="NCBI Taxonomy" id="2795726"/>
    <lineage>
        <taxon>Bacteria</taxon>
        <taxon>Pseudomonadati</taxon>
        <taxon>Pseudomonadota</taxon>
        <taxon>Alphaproteobacteria</taxon>
        <taxon>Sphingomonadales</taxon>
        <taxon>Sphingomonadaceae</taxon>
        <taxon>Sphingomonas</taxon>
    </lineage>
</organism>
<dbReference type="InterPro" id="IPR025232">
    <property type="entry name" value="DUF4174"/>
</dbReference>
<proteinExistence type="predicted"/>
<reference evidence="4" key="1">
    <citation type="submission" date="2020-12" db="EMBL/GenBank/DDBJ databases">
        <title>Hymenobacter sp.</title>
        <authorList>
            <person name="Kim M.K."/>
        </authorList>
    </citation>
    <scope>NUCLEOTIDE SEQUENCE [LARGE SCALE GENOMIC DNA]</scope>
    <source>
        <strain evidence="4">BT553</strain>
    </source>
</reference>
<dbReference type="Pfam" id="PF13778">
    <property type="entry name" value="DUF4174"/>
    <property type="match status" value="1"/>
</dbReference>
<sequence>MLPVAGLVALAIAAQSAGMGVGDMRWQRRVLIVNAATATDPMLIAQRRALAGWRKGAVDRDVTVVEMIGDRVTGARDTAAALRRTYRLPADRFAVALVGKDGTVAFRATDPVLPDRLQGTIDAMPMRRAGGR</sequence>
<feature type="domain" description="DUF4174" evidence="2">
    <location>
        <begin position="23"/>
        <end position="128"/>
    </location>
</feature>